<evidence type="ECO:0000313" key="2">
    <source>
        <dbReference type="Proteomes" id="UP000186030"/>
    </source>
</evidence>
<reference evidence="1 2" key="1">
    <citation type="submission" date="2016-11" db="EMBL/GenBank/DDBJ databases">
        <authorList>
            <person name="Kadnikov V."/>
            <person name="Nazina T."/>
        </authorList>
    </citation>
    <scope>NUCLEOTIDE SEQUENCE [LARGE SCALE GENOMIC DNA]</scope>
    <source>
        <strain evidence="1 2">1017</strain>
    </source>
</reference>
<gene>
    <name evidence="1" type="ORF">BRO54_2433</name>
</gene>
<reference evidence="2" key="2">
    <citation type="submission" date="2017-01" db="EMBL/GenBank/DDBJ databases">
        <title>Genome sequencing and annotation of Geobacillus sp. 1017, a Hydrocarbon-Oxidizing Thermophilic Bacterium Isolated from a Heavy Oil Reservoir (China).</title>
        <authorList>
            <person name="Kadnikov V.V."/>
            <person name="Mardanov A.V."/>
            <person name="Poltaraus A.B."/>
            <person name="Sokolova D.S."/>
            <person name="Semenova E.M."/>
            <person name="Ravin N.V."/>
            <person name="Tourova T.P."/>
            <person name="Nazina T.N."/>
        </authorList>
    </citation>
    <scope>NUCLEOTIDE SEQUENCE [LARGE SCALE GENOMIC DNA]</scope>
    <source>
        <strain evidence="2">1017</strain>
    </source>
</reference>
<name>A0A1Q5SWI1_9BACL</name>
<evidence type="ECO:0000313" key="1">
    <source>
        <dbReference type="EMBL" id="OKO92377.1"/>
    </source>
</evidence>
<protein>
    <submittedName>
        <fullName evidence="1">Uncharacterized protein</fullName>
    </submittedName>
</protein>
<accession>A0A1Q5SWI1</accession>
<dbReference type="AlphaFoldDB" id="A0A1Q5SWI1"/>
<comment type="caution">
    <text evidence="1">The sequence shown here is derived from an EMBL/GenBank/DDBJ whole genome shotgun (WGS) entry which is preliminary data.</text>
</comment>
<proteinExistence type="predicted"/>
<dbReference type="EMBL" id="MQMG01000031">
    <property type="protein sequence ID" value="OKO92377.1"/>
    <property type="molecule type" value="Genomic_DNA"/>
</dbReference>
<sequence>MGMRHRLPARAARHRRRRFQLFADLMLWGSFNVVRTGDENLVRLIFRSDGFPNAIGGRSIGYRLASSSAR</sequence>
<organism evidence="1 2">
    <name type="scientific">Geobacillus proteiniphilus</name>
    <dbReference type="NCBI Taxonomy" id="860353"/>
    <lineage>
        <taxon>Bacteria</taxon>
        <taxon>Bacillati</taxon>
        <taxon>Bacillota</taxon>
        <taxon>Bacilli</taxon>
        <taxon>Bacillales</taxon>
        <taxon>Anoxybacillaceae</taxon>
        <taxon>Geobacillus</taxon>
    </lineage>
</organism>
<dbReference type="Proteomes" id="UP000186030">
    <property type="component" value="Unassembled WGS sequence"/>
</dbReference>